<comment type="caution">
    <text evidence="2">The sequence shown here is derived from an EMBL/GenBank/DDBJ whole genome shotgun (WGS) entry which is preliminary data.</text>
</comment>
<dbReference type="PANTHER" id="PTHR46825:SF7">
    <property type="entry name" value="D-ALANYL-D-ALANINE CARBOXYPEPTIDASE"/>
    <property type="match status" value="1"/>
</dbReference>
<dbReference type="InterPro" id="IPR012338">
    <property type="entry name" value="Beta-lactam/transpept-like"/>
</dbReference>
<dbReference type="Gene3D" id="3.40.710.10">
    <property type="entry name" value="DD-peptidase/beta-lactamase superfamily"/>
    <property type="match status" value="1"/>
</dbReference>
<gene>
    <name evidence="2" type="ORF">So717_17770</name>
</gene>
<reference evidence="2 3" key="1">
    <citation type="submission" date="2019-12" db="EMBL/GenBank/DDBJ databases">
        <title>Roseobacter cerasinus sp. nov., isolated from seawater around aquaculture.</title>
        <authorList>
            <person name="Muramatsu S."/>
            <person name="Takabe Y."/>
            <person name="Mori K."/>
            <person name="Takaichi S."/>
            <person name="Hanada S."/>
        </authorList>
    </citation>
    <scope>NUCLEOTIDE SEQUENCE [LARGE SCALE GENOMIC DNA]</scope>
    <source>
        <strain evidence="2 3">AI77</strain>
    </source>
</reference>
<dbReference type="AlphaFoldDB" id="A0A640VQZ0"/>
<dbReference type="Pfam" id="PF00144">
    <property type="entry name" value="Beta-lactamase"/>
    <property type="match status" value="1"/>
</dbReference>
<keyword evidence="3" id="KW-1185">Reference proteome</keyword>
<proteinExistence type="predicted"/>
<evidence type="ECO:0000259" key="1">
    <source>
        <dbReference type="Pfam" id="PF00144"/>
    </source>
</evidence>
<dbReference type="RefSeq" id="WP_159976276.1">
    <property type="nucleotide sequence ID" value="NZ_BLIV01000003.1"/>
</dbReference>
<evidence type="ECO:0000313" key="2">
    <source>
        <dbReference type="EMBL" id="GFE50024.1"/>
    </source>
</evidence>
<organism evidence="2 3">
    <name type="scientific">Roseobacter cerasinus</name>
    <dbReference type="NCBI Taxonomy" id="2602289"/>
    <lineage>
        <taxon>Bacteria</taxon>
        <taxon>Pseudomonadati</taxon>
        <taxon>Pseudomonadota</taxon>
        <taxon>Alphaproteobacteria</taxon>
        <taxon>Rhodobacterales</taxon>
        <taxon>Roseobacteraceae</taxon>
        <taxon>Roseobacter</taxon>
    </lineage>
</organism>
<dbReference type="OrthoDB" id="5377981at2"/>
<evidence type="ECO:0000313" key="3">
    <source>
        <dbReference type="Proteomes" id="UP000436522"/>
    </source>
</evidence>
<sequence>MSTFTPAAPDTDLDAFDRQKTAPAALMEIARGGLSITDARGVEDTETGDPVTTDHQFQIGSQVGMMVGVLVLDLVAEGPINFDAPMSAQMDVSALPEIANIDTVTMHQLLSNHSGILDYDTVPGDGDLPAFIELIMDDPPRPLGPDEILAIATGEAASFAPGEAYEYPNTNFLLLQKLIEQVTGQDHANVLKEKIYDPAGMTDSIYGVHSGSGRSFILPHLFEGREYNGPNDLTIDEAGRI</sequence>
<dbReference type="InterPro" id="IPR001466">
    <property type="entry name" value="Beta-lactam-related"/>
</dbReference>
<accession>A0A640VQZ0</accession>
<dbReference type="PANTHER" id="PTHR46825">
    <property type="entry name" value="D-ALANYL-D-ALANINE-CARBOXYPEPTIDASE/ENDOPEPTIDASE AMPH"/>
    <property type="match status" value="1"/>
</dbReference>
<feature type="domain" description="Beta-lactamase-related" evidence="1">
    <location>
        <begin position="15"/>
        <end position="208"/>
    </location>
</feature>
<dbReference type="Proteomes" id="UP000436522">
    <property type="component" value="Unassembled WGS sequence"/>
</dbReference>
<dbReference type="EMBL" id="BLIV01000003">
    <property type="protein sequence ID" value="GFE50024.1"/>
    <property type="molecule type" value="Genomic_DNA"/>
</dbReference>
<dbReference type="SUPFAM" id="SSF56601">
    <property type="entry name" value="beta-lactamase/transpeptidase-like"/>
    <property type="match status" value="1"/>
</dbReference>
<protein>
    <recommendedName>
        <fullName evidence="1">Beta-lactamase-related domain-containing protein</fullName>
    </recommendedName>
</protein>
<name>A0A640VQZ0_9RHOB</name>
<dbReference type="InterPro" id="IPR050491">
    <property type="entry name" value="AmpC-like"/>
</dbReference>